<dbReference type="KEGG" id="vg:77945526"/>
<feature type="compositionally biased region" description="Acidic residues" evidence="1">
    <location>
        <begin position="72"/>
        <end position="84"/>
    </location>
</feature>
<dbReference type="EMBL" id="MW147367">
    <property type="protein sequence ID" value="QPB08371.1"/>
    <property type="molecule type" value="Genomic_DNA"/>
</dbReference>
<sequence length="84" mass="9290">MEEKSSGRSQSARETLASTETGSVQSGGSIHSGSNQTEILPFPDPWDGDWNDAVINWAMWHKHENTKRESEGQEPTEVGETETD</sequence>
<evidence type="ECO:0000256" key="1">
    <source>
        <dbReference type="SAM" id="MobiDB-lite"/>
    </source>
</evidence>
<dbReference type="Proteomes" id="UP000662754">
    <property type="component" value="Segment"/>
</dbReference>
<dbReference type="RefSeq" id="YP_010669356.1">
    <property type="nucleotide sequence ID" value="NC_070960.1"/>
</dbReference>
<reference evidence="2" key="1">
    <citation type="submission" date="2020-10" db="EMBL/GenBank/DDBJ databases">
        <title>The Isolation and Genome Sequence of a Novel Cyanophage S-H9-2 from the Yellow Sea, China.</title>
        <authorList>
            <person name="Jiang T."/>
            <person name="Luo L."/>
        </authorList>
    </citation>
    <scope>NUCLEOTIDE SEQUENCE</scope>
</reference>
<evidence type="ECO:0000313" key="2">
    <source>
        <dbReference type="EMBL" id="QPB08371.1"/>
    </source>
</evidence>
<protein>
    <submittedName>
        <fullName evidence="2">Uncharacterized protein</fullName>
    </submittedName>
</protein>
<name>A0A873WL38_9CAUD</name>
<keyword evidence="3" id="KW-1185">Reference proteome</keyword>
<accession>A0A873WL38</accession>
<feature type="region of interest" description="Disordered" evidence="1">
    <location>
        <begin position="1"/>
        <end position="46"/>
    </location>
</feature>
<organism evidence="2 3">
    <name type="scientific">Synechococcus phage S-H9-2</name>
    <dbReference type="NCBI Taxonomy" id="2783669"/>
    <lineage>
        <taxon>Viruses</taxon>
        <taxon>Duplodnaviria</taxon>
        <taxon>Heunggongvirae</taxon>
        <taxon>Uroviricota</taxon>
        <taxon>Caudoviricetes</taxon>
        <taxon>Pantevenvirales</taxon>
        <taxon>Kyanoviridae</taxon>
        <taxon>Yushanluvirus</taxon>
        <taxon>Yushanluvirus satich</taxon>
    </lineage>
</organism>
<feature type="compositionally biased region" description="Polar residues" evidence="1">
    <location>
        <begin position="7"/>
        <end position="38"/>
    </location>
</feature>
<proteinExistence type="predicted"/>
<feature type="region of interest" description="Disordered" evidence="1">
    <location>
        <begin position="64"/>
        <end position="84"/>
    </location>
</feature>
<dbReference type="GeneID" id="77945526"/>
<evidence type="ECO:0000313" key="3">
    <source>
        <dbReference type="Proteomes" id="UP000662754"/>
    </source>
</evidence>